<dbReference type="Pfam" id="PF08669">
    <property type="entry name" value="GCV_T_C"/>
    <property type="match status" value="1"/>
</dbReference>
<dbReference type="Proteomes" id="UP000580474">
    <property type="component" value="Unassembled WGS sequence"/>
</dbReference>
<dbReference type="RefSeq" id="WP_184481034.1">
    <property type="nucleotide sequence ID" value="NZ_JACHIV010000001.1"/>
</dbReference>
<organism evidence="4 5">
    <name type="scientific">Saccharopolyspora gloriosae</name>
    <dbReference type="NCBI Taxonomy" id="455344"/>
    <lineage>
        <taxon>Bacteria</taxon>
        <taxon>Bacillati</taxon>
        <taxon>Actinomycetota</taxon>
        <taxon>Actinomycetes</taxon>
        <taxon>Pseudonocardiales</taxon>
        <taxon>Pseudonocardiaceae</taxon>
        <taxon>Saccharopolyspora</taxon>
    </lineage>
</organism>
<dbReference type="AlphaFoldDB" id="A0A840NP10"/>
<dbReference type="EMBL" id="JACHIV010000001">
    <property type="protein sequence ID" value="MBB5071019.1"/>
    <property type="molecule type" value="Genomic_DNA"/>
</dbReference>
<dbReference type="PANTHER" id="PTHR43757:SF2">
    <property type="entry name" value="AMINOMETHYLTRANSFERASE, MITOCHONDRIAL"/>
    <property type="match status" value="1"/>
</dbReference>
<name>A0A840NP10_9PSEU</name>
<dbReference type="EC" id="2.1.2.10" evidence="4"/>
<dbReference type="PANTHER" id="PTHR43757">
    <property type="entry name" value="AMINOMETHYLTRANSFERASE"/>
    <property type="match status" value="1"/>
</dbReference>
<dbReference type="InterPro" id="IPR027266">
    <property type="entry name" value="TrmE/GcvT-like"/>
</dbReference>
<dbReference type="GO" id="GO:0004047">
    <property type="term" value="F:aminomethyltransferase activity"/>
    <property type="evidence" value="ECO:0007669"/>
    <property type="project" value="UniProtKB-EC"/>
</dbReference>
<keyword evidence="4" id="KW-0808">Transferase</keyword>
<keyword evidence="5" id="KW-1185">Reference proteome</keyword>
<protein>
    <submittedName>
        <fullName evidence="4">Aminomethyltransferase</fullName>
        <ecNumber evidence="4">2.1.2.10</ecNumber>
    </submittedName>
</protein>
<dbReference type="GO" id="GO:0032259">
    <property type="term" value="P:methylation"/>
    <property type="evidence" value="ECO:0007669"/>
    <property type="project" value="UniProtKB-KW"/>
</dbReference>
<keyword evidence="4" id="KW-0489">Methyltransferase</keyword>
<dbReference type="PIRSF" id="PIRSF006487">
    <property type="entry name" value="GcvT"/>
    <property type="match status" value="1"/>
</dbReference>
<dbReference type="SUPFAM" id="SSF101790">
    <property type="entry name" value="Aminomethyltransferase beta-barrel domain"/>
    <property type="match status" value="1"/>
</dbReference>
<gene>
    <name evidence="4" type="ORF">BJ969_004107</name>
</gene>
<dbReference type="InterPro" id="IPR028896">
    <property type="entry name" value="GcvT/YgfZ/DmdA"/>
</dbReference>
<dbReference type="InterPro" id="IPR006222">
    <property type="entry name" value="GCVT_N"/>
</dbReference>
<dbReference type="GO" id="GO:0008168">
    <property type="term" value="F:methyltransferase activity"/>
    <property type="evidence" value="ECO:0007669"/>
    <property type="project" value="UniProtKB-KW"/>
</dbReference>
<feature type="domain" description="Aminomethyltransferase C-terminal" evidence="3">
    <location>
        <begin position="298"/>
        <end position="384"/>
    </location>
</feature>
<evidence type="ECO:0000256" key="1">
    <source>
        <dbReference type="PIRSR" id="PIRSR006487-1"/>
    </source>
</evidence>
<accession>A0A840NP10</accession>
<feature type="domain" description="GCVT N-terminal" evidence="2">
    <location>
        <begin position="24"/>
        <end position="268"/>
    </location>
</feature>
<evidence type="ECO:0000259" key="3">
    <source>
        <dbReference type="Pfam" id="PF08669"/>
    </source>
</evidence>
<proteinExistence type="predicted"/>
<dbReference type="InterPro" id="IPR029043">
    <property type="entry name" value="GcvT/YgfZ_C"/>
</dbReference>
<evidence type="ECO:0000313" key="4">
    <source>
        <dbReference type="EMBL" id="MBB5071019.1"/>
    </source>
</evidence>
<comment type="caution">
    <text evidence="4">The sequence shown here is derived from an EMBL/GenBank/DDBJ whole genome shotgun (WGS) entry which is preliminary data.</text>
</comment>
<reference evidence="4 5" key="1">
    <citation type="submission" date="2020-08" db="EMBL/GenBank/DDBJ databases">
        <title>Sequencing the genomes of 1000 actinobacteria strains.</title>
        <authorList>
            <person name="Klenk H.-P."/>
        </authorList>
    </citation>
    <scope>NUCLEOTIDE SEQUENCE [LARGE SCALE GENOMIC DNA]</scope>
    <source>
        <strain evidence="4 5">DSM 45582</strain>
    </source>
</reference>
<evidence type="ECO:0000259" key="2">
    <source>
        <dbReference type="Pfam" id="PF01571"/>
    </source>
</evidence>
<dbReference type="InterPro" id="IPR013977">
    <property type="entry name" value="GcvT_C"/>
</dbReference>
<evidence type="ECO:0000313" key="5">
    <source>
        <dbReference type="Proteomes" id="UP000580474"/>
    </source>
</evidence>
<dbReference type="Pfam" id="PF01571">
    <property type="entry name" value="GCV_T"/>
    <property type="match status" value="1"/>
</dbReference>
<feature type="binding site" evidence="1">
    <location>
        <position position="207"/>
    </location>
    <ligand>
        <name>substrate</name>
    </ligand>
</feature>
<sequence>MAVNPNPGILQYSRLRKSPFFHASRQHGVSLYSVYNHTYHPRHYGDPVAEYWALLEGVTLWDVGVERQVEITGPDAFEFTNMLVPRDLTKCKVGQCKYVFVTAEDGGIINDPVLLRLGENHFWLSLADSDVLLWAKGLAHGLGMDVHIREPDVGPVQVQGPKSRDVMVDLFGESILDVPYYYAVDRELNGMQVVVSRTGYTAELGYEIYLHNATRDGVKLWETIWEAGRPHGMQVIGPCHIRRIEAGILSWGCDITYETNPFEAGYGFEKTWMVDLDQDADFLGKEALTRIKAEGVARKLVGVRMGGPGVGSFNDGSMIEPFDVHDPHGLRIGEVTSACHSPRLDSNIGFAMVPVAYQEPGTELVVHTQHGPQEAIVVEKPFHDPNKDIPKHLERTATA</sequence>
<dbReference type="SUPFAM" id="SSF103025">
    <property type="entry name" value="Folate-binding domain"/>
    <property type="match status" value="1"/>
</dbReference>
<dbReference type="Gene3D" id="3.30.1360.120">
    <property type="entry name" value="Probable tRNA modification gtpase trme, domain 1"/>
    <property type="match status" value="1"/>
</dbReference>